<dbReference type="InterPro" id="IPR004381">
    <property type="entry name" value="Glycerate_kinase"/>
</dbReference>
<proteinExistence type="inferred from homology"/>
<dbReference type="PIRSF" id="PIRSF006078">
    <property type="entry name" value="GlxK"/>
    <property type="match status" value="1"/>
</dbReference>
<comment type="caution">
    <text evidence="5">The sequence shown here is derived from an EMBL/GenBank/DDBJ whole genome shotgun (WGS) entry which is preliminary data.</text>
</comment>
<evidence type="ECO:0000256" key="1">
    <source>
        <dbReference type="ARBA" id="ARBA00006284"/>
    </source>
</evidence>
<dbReference type="InterPro" id="IPR018197">
    <property type="entry name" value="Glycerate_kinase_RE-like"/>
</dbReference>
<dbReference type="PANTHER" id="PTHR21599:SF0">
    <property type="entry name" value="GLYCERATE KINASE"/>
    <property type="match status" value="1"/>
</dbReference>
<dbReference type="Pfam" id="PF02595">
    <property type="entry name" value="Gly_kinase"/>
    <property type="match status" value="1"/>
</dbReference>
<dbReference type="RefSeq" id="WP_135849143.1">
    <property type="nucleotide sequence ID" value="NZ_RHPJ01000002.1"/>
</dbReference>
<dbReference type="Proteomes" id="UP000297318">
    <property type="component" value="Unassembled WGS sequence"/>
</dbReference>
<evidence type="ECO:0000256" key="4">
    <source>
        <dbReference type="PIRNR" id="PIRNR006078"/>
    </source>
</evidence>
<evidence type="ECO:0000256" key="2">
    <source>
        <dbReference type="ARBA" id="ARBA00022679"/>
    </source>
</evidence>
<comment type="similarity">
    <text evidence="1 4">Belongs to the glycerate kinase type-1 family.</text>
</comment>
<reference evidence="5 6" key="1">
    <citation type="submission" date="2018-11" db="EMBL/GenBank/DDBJ databases">
        <title>Complete genome sequencing of the Actinobacteria Serinibacter sp. K3-2.</title>
        <authorList>
            <person name="Rakitin A.L."/>
            <person name="Beletsky A.V."/>
            <person name="Mardanov A.V."/>
            <person name="Ravin N.V."/>
            <person name="Gromova A.S."/>
            <person name="Filippova S.N."/>
            <person name="Gal'Chenko V.F."/>
        </authorList>
    </citation>
    <scope>NUCLEOTIDE SEQUENCE [LARGE SCALE GENOMIC DNA]</scope>
    <source>
        <strain evidence="5 6">K3-2</strain>
    </source>
</reference>
<dbReference type="OrthoDB" id="9774290at2"/>
<dbReference type="NCBIfam" id="TIGR00045">
    <property type="entry name" value="glycerate kinase"/>
    <property type="match status" value="1"/>
</dbReference>
<dbReference type="GO" id="GO:0008887">
    <property type="term" value="F:glycerate kinase activity"/>
    <property type="evidence" value="ECO:0007669"/>
    <property type="project" value="UniProtKB-UniRule"/>
</dbReference>
<dbReference type="Gene3D" id="3.40.50.10350">
    <property type="entry name" value="Glycerate kinase, domain 1"/>
    <property type="match status" value="1"/>
</dbReference>
<sequence length="391" mass="39412">MPTDEQPRRRVRVAIVPDSFKGSVSALEVATAMARGVQSASRAHATGDLEIRLSPLADGGEGTLDALLDAWGERARTCATTDALGRATTARYGLSPSGTGIVEAAEANGLPQVSDRPLEPLVADTRGVGTIAARLLDEGASEIVLCVGGSATTDGGTGLLAALGARFLDARGEVLPAGGGNLVNLARIDLSSLDPRARAVTWRVACDVTNPLCGPRGAAAVFGPQKGATPEDVTLLDAGLARLADVVAAEVGIAVDTLRDRPGTGAAGGMPLLLTALLGAELVAGSDLVAQTLGLETILAGADLVLTGEGRFDDQSLHGKVVDAVARHAPSGAPVVVIAGEVAVDQDAMREHGVTAALATARGPRTLAELTATTADDIAYAAATVTRLLGL</sequence>
<dbReference type="InterPro" id="IPR018193">
    <property type="entry name" value="Glyc_kinase_flavodox-like_fold"/>
</dbReference>
<organism evidence="5 6">
    <name type="scientific">Serinibacter arcticus</name>
    <dbReference type="NCBI Taxonomy" id="1655435"/>
    <lineage>
        <taxon>Bacteria</taxon>
        <taxon>Bacillati</taxon>
        <taxon>Actinomycetota</taxon>
        <taxon>Actinomycetes</taxon>
        <taxon>Micrococcales</taxon>
        <taxon>Beutenbergiaceae</taxon>
        <taxon>Serinibacter</taxon>
    </lineage>
</organism>
<evidence type="ECO:0000313" key="6">
    <source>
        <dbReference type="Proteomes" id="UP000297318"/>
    </source>
</evidence>
<dbReference type="Gene3D" id="3.90.1510.10">
    <property type="entry name" value="Glycerate kinase, domain 2"/>
    <property type="match status" value="1"/>
</dbReference>
<keyword evidence="6" id="KW-1185">Reference proteome</keyword>
<dbReference type="InterPro" id="IPR036129">
    <property type="entry name" value="Glycerate_kinase_sf"/>
</dbReference>
<accession>A0A4Z1DZK0</accession>
<evidence type="ECO:0000313" key="5">
    <source>
        <dbReference type="EMBL" id="TGO05085.1"/>
    </source>
</evidence>
<evidence type="ECO:0000256" key="3">
    <source>
        <dbReference type="ARBA" id="ARBA00022777"/>
    </source>
</evidence>
<dbReference type="PANTHER" id="PTHR21599">
    <property type="entry name" value="GLYCERATE KINASE"/>
    <property type="match status" value="1"/>
</dbReference>
<keyword evidence="3 4" id="KW-0418">Kinase</keyword>
<dbReference type="EMBL" id="RHPJ01000002">
    <property type="protein sequence ID" value="TGO05085.1"/>
    <property type="molecule type" value="Genomic_DNA"/>
</dbReference>
<dbReference type="GO" id="GO:0031388">
    <property type="term" value="P:organic acid phosphorylation"/>
    <property type="evidence" value="ECO:0007669"/>
    <property type="project" value="UniProtKB-UniRule"/>
</dbReference>
<dbReference type="SUPFAM" id="SSF110738">
    <property type="entry name" value="Glycerate kinase I"/>
    <property type="match status" value="1"/>
</dbReference>
<keyword evidence="2 4" id="KW-0808">Transferase</keyword>
<name>A0A4Z1DZK0_9MICO</name>
<gene>
    <name evidence="5" type="ORF">SERN_1089</name>
</gene>
<dbReference type="AlphaFoldDB" id="A0A4Z1DZK0"/>
<protein>
    <submittedName>
        <fullName evidence="5">Glycerate kinase</fullName>
    </submittedName>
</protein>